<accession>A0ABV9C572</accession>
<reference evidence="2" key="1">
    <citation type="journal article" date="2019" name="Int. J. Syst. Evol. Microbiol.">
        <title>The Global Catalogue of Microorganisms (GCM) 10K type strain sequencing project: providing services to taxonomists for standard genome sequencing and annotation.</title>
        <authorList>
            <consortium name="The Broad Institute Genomics Platform"/>
            <consortium name="The Broad Institute Genome Sequencing Center for Infectious Disease"/>
            <person name="Wu L."/>
            <person name="Ma J."/>
        </authorList>
    </citation>
    <scope>NUCLEOTIDE SEQUENCE [LARGE SCALE GENOMIC DNA]</scope>
    <source>
        <strain evidence="2">CCM 4481</strain>
    </source>
</reference>
<dbReference type="PROSITE" id="PS51257">
    <property type="entry name" value="PROKAR_LIPOPROTEIN"/>
    <property type="match status" value="1"/>
</dbReference>
<dbReference type="Proteomes" id="UP001595961">
    <property type="component" value="Unassembled WGS sequence"/>
</dbReference>
<keyword evidence="2" id="KW-1185">Reference proteome</keyword>
<name>A0ABV9C572_9GAMM</name>
<organism evidence="1 2">
    <name type="scientific">Dyella halodurans</name>
    <dbReference type="NCBI Taxonomy" id="1920171"/>
    <lineage>
        <taxon>Bacteria</taxon>
        <taxon>Pseudomonadati</taxon>
        <taxon>Pseudomonadota</taxon>
        <taxon>Gammaproteobacteria</taxon>
        <taxon>Lysobacterales</taxon>
        <taxon>Rhodanobacteraceae</taxon>
        <taxon>Dyella</taxon>
    </lineage>
</organism>
<evidence type="ECO:0000313" key="1">
    <source>
        <dbReference type="EMBL" id="MFC4527941.1"/>
    </source>
</evidence>
<sequence>MKGTGVAAPTLGTVAASCAGCRHRLDDQRNVEQRMPGLTSFGSAYGASIAASRLCLLHDSWVSPADGCAQFSAKG</sequence>
<evidence type="ECO:0000313" key="2">
    <source>
        <dbReference type="Proteomes" id="UP001595961"/>
    </source>
</evidence>
<comment type="caution">
    <text evidence="1">The sequence shown here is derived from an EMBL/GenBank/DDBJ whole genome shotgun (WGS) entry which is preliminary data.</text>
</comment>
<dbReference type="EMBL" id="JBHSGA010000017">
    <property type="protein sequence ID" value="MFC4527941.1"/>
    <property type="molecule type" value="Genomic_DNA"/>
</dbReference>
<dbReference type="RefSeq" id="WP_266151929.1">
    <property type="nucleotide sequence ID" value="NZ_CP064028.1"/>
</dbReference>
<proteinExistence type="predicted"/>
<gene>
    <name evidence="1" type="ORF">ACFO5W_14950</name>
</gene>
<protein>
    <submittedName>
        <fullName evidence="1">Uncharacterized protein</fullName>
    </submittedName>
</protein>